<dbReference type="PRINTS" id="PR00839">
    <property type="entry name" value="V8PROTEASE"/>
</dbReference>
<keyword evidence="8" id="KW-1185">Reference proteome</keyword>
<dbReference type="GO" id="GO:0006508">
    <property type="term" value="P:proteolysis"/>
    <property type="evidence" value="ECO:0007669"/>
    <property type="project" value="UniProtKB-KW"/>
</dbReference>
<sequence>MKRRVVVSVLSAICLSVLPVWGASIVKIEKQMDADIARKNLQEVGWYYKPSEKAQETLKEMEKMDREKYPEQFVDEDRTDGFQAIPTEVLEHIPADALLSIGTDGIHVRESELKRIPPDILKKIPKKSLHVVTEEEWKKLKDFKPEIYKDDGDKTHSMVTPSFKTEGVNNLNRVSNTLSSPHNAVAHLTITHANGDKGQCTGFYIDFNTILTASHCVWNLDETNPKKRLAKNVTIRRAMNGPVVQPYPAVTTSAFWVNSNFMEIDTSEKIPKSVSQHDFAAIQSPSRSNAWFNVRNWSHAEGEQALSEGYPGESRQFDGKYPYNSLGILNNLYNQYFKVSSYVEGGMSGGPMWNSKSGYTATIGLNSMGNNGDNGAWSPRFVGANYEKVVYWMNL</sequence>
<dbReference type="Gene3D" id="2.40.10.10">
    <property type="entry name" value="Trypsin-like serine proteases"/>
    <property type="match status" value="2"/>
</dbReference>
<dbReference type="InterPro" id="IPR008256">
    <property type="entry name" value="Peptidase_S1B"/>
</dbReference>
<accession>A0A4R2RFZ1</accession>
<keyword evidence="5 6" id="KW-0720">Serine protease</keyword>
<dbReference type="EMBL" id="SLXV01000053">
    <property type="protein sequence ID" value="TCP62570.1"/>
    <property type="molecule type" value="Genomic_DNA"/>
</dbReference>
<dbReference type="EC" id="3.4.21.-" evidence="6"/>
<comment type="caution">
    <text evidence="7">The sequence shown here is derived from an EMBL/GenBank/DDBJ whole genome shotgun (WGS) entry which is preliminary data.</text>
</comment>
<protein>
    <recommendedName>
        <fullName evidence="6">Serine protease</fullName>
        <ecNumber evidence="6">3.4.21.-</ecNumber>
    </recommendedName>
</protein>
<dbReference type="OrthoDB" id="191045at2"/>
<evidence type="ECO:0000256" key="5">
    <source>
        <dbReference type="ARBA" id="ARBA00022825"/>
    </source>
</evidence>
<dbReference type="SUPFAM" id="SSF50494">
    <property type="entry name" value="Trypsin-like serine proteases"/>
    <property type="match status" value="1"/>
</dbReference>
<evidence type="ECO:0000256" key="6">
    <source>
        <dbReference type="RuleBase" id="RU004296"/>
    </source>
</evidence>
<dbReference type="InterPro" id="IPR043504">
    <property type="entry name" value="Peptidase_S1_PA_chymotrypsin"/>
</dbReference>
<evidence type="ECO:0000313" key="7">
    <source>
        <dbReference type="EMBL" id="TCP62570.1"/>
    </source>
</evidence>
<comment type="similarity">
    <text evidence="1 6">Belongs to the peptidase S1B family.</text>
</comment>
<name>A0A4R2RFZ1_9BACL</name>
<proteinExistence type="inferred from homology"/>
<dbReference type="AlphaFoldDB" id="A0A4R2RFZ1"/>
<dbReference type="Proteomes" id="UP000294746">
    <property type="component" value="Unassembled WGS sequence"/>
</dbReference>
<dbReference type="InterPro" id="IPR009003">
    <property type="entry name" value="Peptidase_S1_PA"/>
</dbReference>
<evidence type="ECO:0000256" key="3">
    <source>
        <dbReference type="ARBA" id="ARBA00022729"/>
    </source>
</evidence>
<evidence type="ECO:0000256" key="2">
    <source>
        <dbReference type="ARBA" id="ARBA00022670"/>
    </source>
</evidence>
<keyword evidence="3" id="KW-0732">Signal</keyword>
<dbReference type="Pfam" id="PF13365">
    <property type="entry name" value="Trypsin_2"/>
    <property type="match status" value="1"/>
</dbReference>
<organism evidence="7 8">
    <name type="scientific">Baia soyae</name>
    <dbReference type="NCBI Taxonomy" id="1544746"/>
    <lineage>
        <taxon>Bacteria</taxon>
        <taxon>Bacillati</taxon>
        <taxon>Bacillota</taxon>
        <taxon>Bacilli</taxon>
        <taxon>Bacillales</taxon>
        <taxon>Thermoactinomycetaceae</taxon>
        <taxon>Baia</taxon>
    </lineage>
</organism>
<evidence type="ECO:0000256" key="1">
    <source>
        <dbReference type="ARBA" id="ARBA00008764"/>
    </source>
</evidence>
<evidence type="ECO:0000256" key="4">
    <source>
        <dbReference type="ARBA" id="ARBA00022801"/>
    </source>
</evidence>
<dbReference type="GO" id="GO:0008236">
    <property type="term" value="F:serine-type peptidase activity"/>
    <property type="evidence" value="ECO:0007669"/>
    <property type="project" value="UniProtKB-KW"/>
</dbReference>
<dbReference type="RefSeq" id="WP_131849850.1">
    <property type="nucleotide sequence ID" value="NZ_SLXV01000053.1"/>
</dbReference>
<gene>
    <name evidence="7" type="ORF">EDD57_1536</name>
</gene>
<keyword evidence="4 6" id="KW-0378">Hydrolase</keyword>
<keyword evidence="2 6" id="KW-0645">Protease</keyword>
<evidence type="ECO:0000313" key="8">
    <source>
        <dbReference type="Proteomes" id="UP000294746"/>
    </source>
</evidence>
<reference evidence="7 8" key="1">
    <citation type="submission" date="2019-03" db="EMBL/GenBank/DDBJ databases">
        <title>Genomic Encyclopedia of Type Strains, Phase IV (KMG-IV): sequencing the most valuable type-strain genomes for metagenomic binning, comparative biology and taxonomic classification.</title>
        <authorList>
            <person name="Goeker M."/>
        </authorList>
    </citation>
    <scope>NUCLEOTIDE SEQUENCE [LARGE SCALE GENOMIC DNA]</scope>
    <source>
        <strain evidence="7 8">DSM 46831</strain>
    </source>
</reference>